<sequence>MADSTRSRDNLPPPPPPPPENPRSKISPTVLKMRSTSPSHFFQSQVTRPQNQGPAPTGPYFFYGSLQDQNLLIDLLDLKHAFHLRPAYIDGYKCKLWGHYPALLSGNPGDTVIGAVYQVPTNEHAEKLAAYEGPSYTTVPCSIRYVDGQSPTHAEGYAFLFVGNMRDLSDGPFDLKLWLDRKALGRKN</sequence>
<name>A0A9W4NZ79_9EURO</name>
<evidence type="ECO:0000313" key="6">
    <source>
        <dbReference type="EMBL" id="CAG8888228.1"/>
    </source>
</evidence>
<feature type="compositionally biased region" description="Pro residues" evidence="4">
    <location>
        <begin position="11"/>
        <end position="21"/>
    </location>
</feature>
<proteinExistence type="inferred from homology"/>
<dbReference type="PANTHER" id="PTHR31544:SF4">
    <property type="entry name" value="GAMMA-GLUTAMYLCYCLOTRANSFERASE-RELATED"/>
    <property type="match status" value="1"/>
</dbReference>
<dbReference type="InterPro" id="IPR045038">
    <property type="entry name" value="AIG2-like"/>
</dbReference>
<feature type="region of interest" description="Disordered" evidence="4">
    <location>
        <begin position="35"/>
        <end position="54"/>
    </location>
</feature>
<dbReference type="GO" id="GO:0016740">
    <property type="term" value="F:transferase activity"/>
    <property type="evidence" value="ECO:0007669"/>
    <property type="project" value="UniProtKB-KW"/>
</dbReference>
<dbReference type="CDD" id="cd06661">
    <property type="entry name" value="GGCT_like"/>
    <property type="match status" value="1"/>
</dbReference>
<evidence type="ECO:0000256" key="2">
    <source>
        <dbReference type="ARBA" id="ARBA00022679"/>
    </source>
</evidence>
<feature type="region of interest" description="Disordered" evidence="4">
    <location>
        <begin position="1"/>
        <end position="28"/>
    </location>
</feature>
<keyword evidence="2" id="KW-0808">Transferase</keyword>
<dbReference type="AlphaFoldDB" id="A0A9W4NZ79"/>
<evidence type="ECO:0000256" key="4">
    <source>
        <dbReference type="SAM" id="MobiDB-lite"/>
    </source>
</evidence>
<evidence type="ECO:0000259" key="5">
    <source>
        <dbReference type="Pfam" id="PF06094"/>
    </source>
</evidence>
<evidence type="ECO:0000256" key="1">
    <source>
        <dbReference type="ARBA" id="ARBA00008861"/>
    </source>
</evidence>
<evidence type="ECO:0000313" key="7">
    <source>
        <dbReference type="Proteomes" id="UP001154252"/>
    </source>
</evidence>
<protein>
    <recommendedName>
        <fullName evidence="3">Putative gamma-glutamylcyclotransferase</fullName>
    </recommendedName>
</protein>
<dbReference type="PANTHER" id="PTHR31544">
    <property type="entry name" value="AIG2-LIKE PROTEIN D"/>
    <property type="match status" value="1"/>
</dbReference>
<dbReference type="Proteomes" id="UP001154252">
    <property type="component" value="Unassembled WGS sequence"/>
</dbReference>
<dbReference type="Pfam" id="PF06094">
    <property type="entry name" value="GGACT"/>
    <property type="match status" value="1"/>
</dbReference>
<comment type="caution">
    <text evidence="6">The sequence shown here is derived from an EMBL/GenBank/DDBJ whole genome shotgun (WGS) entry which is preliminary data.</text>
</comment>
<dbReference type="EMBL" id="CAJVRC010000839">
    <property type="protein sequence ID" value="CAG8888228.1"/>
    <property type="molecule type" value="Genomic_DNA"/>
</dbReference>
<dbReference type="InterPro" id="IPR013024">
    <property type="entry name" value="GGCT-like"/>
</dbReference>
<accession>A0A9W4NZ79</accession>
<organism evidence="6 7">
    <name type="scientific">Penicillium egyptiacum</name>
    <dbReference type="NCBI Taxonomy" id="1303716"/>
    <lineage>
        <taxon>Eukaryota</taxon>
        <taxon>Fungi</taxon>
        <taxon>Dikarya</taxon>
        <taxon>Ascomycota</taxon>
        <taxon>Pezizomycotina</taxon>
        <taxon>Eurotiomycetes</taxon>
        <taxon>Eurotiomycetidae</taxon>
        <taxon>Eurotiales</taxon>
        <taxon>Aspergillaceae</taxon>
        <taxon>Penicillium</taxon>
    </lineage>
</organism>
<feature type="domain" description="Gamma-glutamylcyclotransferase AIG2-like" evidence="5">
    <location>
        <begin position="60"/>
        <end position="159"/>
    </location>
</feature>
<dbReference type="SUPFAM" id="SSF110857">
    <property type="entry name" value="Gamma-glutamyl cyclotransferase-like"/>
    <property type="match status" value="1"/>
</dbReference>
<reference evidence="6" key="1">
    <citation type="submission" date="2021-07" db="EMBL/GenBank/DDBJ databases">
        <authorList>
            <person name="Branca A.L. A."/>
        </authorList>
    </citation>
    <scope>NUCLEOTIDE SEQUENCE</scope>
</reference>
<evidence type="ECO:0000256" key="3">
    <source>
        <dbReference type="ARBA" id="ARBA00030602"/>
    </source>
</evidence>
<gene>
    <name evidence="6" type="ORF">PEGY_LOCUS1478</name>
</gene>
<dbReference type="OrthoDB" id="3262926at2759"/>
<dbReference type="InterPro" id="IPR036568">
    <property type="entry name" value="GGCT-like_sf"/>
</dbReference>
<dbReference type="Gene3D" id="3.10.490.10">
    <property type="entry name" value="Gamma-glutamyl cyclotransferase-like"/>
    <property type="match status" value="1"/>
</dbReference>
<keyword evidence="7" id="KW-1185">Reference proteome</keyword>
<comment type="similarity">
    <text evidence="1">Belongs to the gamma-glutamylcyclotransferase family.</text>
</comment>
<dbReference type="InterPro" id="IPR009288">
    <property type="entry name" value="AIG2-like_dom"/>
</dbReference>